<name>A0ABP4NYT2_9ACTN</name>
<protein>
    <submittedName>
        <fullName evidence="2">Uncharacterized protein</fullName>
    </submittedName>
</protein>
<accession>A0ABP4NYT2</accession>
<evidence type="ECO:0000313" key="2">
    <source>
        <dbReference type="EMBL" id="GAA1569546.1"/>
    </source>
</evidence>
<reference evidence="3" key="1">
    <citation type="journal article" date="2019" name="Int. J. Syst. Evol. Microbiol.">
        <title>The Global Catalogue of Microorganisms (GCM) 10K type strain sequencing project: providing services to taxonomists for standard genome sequencing and annotation.</title>
        <authorList>
            <consortium name="The Broad Institute Genomics Platform"/>
            <consortium name="The Broad Institute Genome Sequencing Center for Infectious Disease"/>
            <person name="Wu L."/>
            <person name="Ma J."/>
        </authorList>
    </citation>
    <scope>NUCLEOTIDE SEQUENCE [LARGE SCALE GENOMIC DNA]</scope>
    <source>
        <strain evidence="3">JCM 14969</strain>
    </source>
</reference>
<feature type="compositionally biased region" description="Basic and acidic residues" evidence="1">
    <location>
        <begin position="215"/>
        <end position="228"/>
    </location>
</feature>
<evidence type="ECO:0000256" key="1">
    <source>
        <dbReference type="SAM" id="MobiDB-lite"/>
    </source>
</evidence>
<keyword evidence="3" id="KW-1185">Reference proteome</keyword>
<feature type="region of interest" description="Disordered" evidence="1">
    <location>
        <begin position="211"/>
        <end position="278"/>
    </location>
</feature>
<gene>
    <name evidence="2" type="ORF">GCM10009789_23760</name>
</gene>
<proteinExistence type="predicted"/>
<sequence length="278" mass="29949">MLEPLPGSPAPTTVLPSVLQAAAERAGTTTESWPELFQGLLSPDLVQLLLVAFRHTEVEIIGRHGFAELERLDAVTVNDGLLRLTPLGVRGLFAGGRWADPSAWLLDPGEWWANLSAADLAAFLEAAAQLRLVDQAWTVQRWFDQAPPLQFAFQLVLAGRMVEGAARNVAFGYLLRIGLAAAPAVEEWLVVPAMAAWARLWFDLMGAPRPGVPTDEERGSGRRSDPGRRRSARAARSVCGATARTAVAQHDDRRVDLRRTGAARDGPGGRSPAAAARS</sequence>
<dbReference type="Proteomes" id="UP001500393">
    <property type="component" value="Unassembled WGS sequence"/>
</dbReference>
<evidence type="ECO:0000313" key="3">
    <source>
        <dbReference type="Proteomes" id="UP001500393"/>
    </source>
</evidence>
<comment type="caution">
    <text evidence="2">The sequence shown here is derived from an EMBL/GenBank/DDBJ whole genome shotgun (WGS) entry which is preliminary data.</text>
</comment>
<feature type="compositionally biased region" description="Basic and acidic residues" evidence="1">
    <location>
        <begin position="249"/>
        <end position="259"/>
    </location>
</feature>
<dbReference type="EMBL" id="BAAAOS010000018">
    <property type="protein sequence ID" value="GAA1569546.1"/>
    <property type="molecule type" value="Genomic_DNA"/>
</dbReference>
<organism evidence="2 3">
    <name type="scientific">Kribbella sancticallisti</name>
    <dbReference type="NCBI Taxonomy" id="460087"/>
    <lineage>
        <taxon>Bacteria</taxon>
        <taxon>Bacillati</taxon>
        <taxon>Actinomycetota</taxon>
        <taxon>Actinomycetes</taxon>
        <taxon>Propionibacteriales</taxon>
        <taxon>Kribbellaceae</taxon>
        <taxon>Kribbella</taxon>
    </lineage>
</organism>